<organism evidence="1 2">
    <name type="scientific">Streptomyces monashensis</name>
    <dbReference type="NCBI Taxonomy" id="1678012"/>
    <lineage>
        <taxon>Bacteria</taxon>
        <taxon>Bacillati</taxon>
        <taxon>Actinomycetota</taxon>
        <taxon>Actinomycetes</taxon>
        <taxon>Kitasatosporales</taxon>
        <taxon>Streptomycetaceae</taxon>
        <taxon>Streptomyces</taxon>
    </lineage>
</organism>
<protein>
    <submittedName>
        <fullName evidence="1">Uncharacterized protein</fullName>
    </submittedName>
</protein>
<evidence type="ECO:0000313" key="1">
    <source>
        <dbReference type="EMBL" id="OIJ99057.1"/>
    </source>
</evidence>
<comment type="caution">
    <text evidence="1">The sequence shown here is derived from an EMBL/GenBank/DDBJ whole genome shotgun (WGS) entry which is preliminary data.</text>
</comment>
<gene>
    <name evidence="1" type="ORF">BIV23_28965</name>
</gene>
<evidence type="ECO:0000313" key="2">
    <source>
        <dbReference type="Proteomes" id="UP000179642"/>
    </source>
</evidence>
<dbReference type="AlphaFoldDB" id="A0A1S2PYZ8"/>
<dbReference type="Proteomes" id="UP000179642">
    <property type="component" value="Unassembled WGS sequence"/>
</dbReference>
<accession>A0A1S2PYZ8</accession>
<dbReference type="RefSeq" id="WP_071383936.1">
    <property type="nucleotide sequence ID" value="NZ_JBEZIZ010000010.1"/>
</dbReference>
<name>A0A1S2PYZ8_9ACTN</name>
<sequence length="62" mass="6153">MNTADQLIAGYTAYTSAEEFGVTAEGDAPATTPSILVSIDMSSAACGATIGYSISKTVNGGC</sequence>
<dbReference type="EMBL" id="MLYO01000052">
    <property type="protein sequence ID" value="OIJ99057.1"/>
    <property type="molecule type" value="Genomic_DNA"/>
</dbReference>
<dbReference type="InterPro" id="IPR049906">
    <property type="entry name" value="LxmA-like_leader"/>
</dbReference>
<proteinExistence type="predicted"/>
<dbReference type="NCBIfam" id="NF038146">
    <property type="entry name" value="LxmA_leader"/>
    <property type="match status" value="1"/>
</dbReference>
<reference evidence="1 2" key="1">
    <citation type="submission" date="2016-10" db="EMBL/GenBank/DDBJ databases">
        <title>Genome sequence of Streptomyces sp. MUSC 1.</title>
        <authorList>
            <person name="Lee L.-H."/>
            <person name="Ser H.-L."/>
            <person name="Law J.W.-F."/>
        </authorList>
    </citation>
    <scope>NUCLEOTIDE SEQUENCE [LARGE SCALE GENOMIC DNA]</scope>
    <source>
        <strain evidence="1 2">MUSC 1</strain>
    </source>
</reference>
<keyword evidence="2" id="KW-1185">Reference proteome</keyword>
<dbReference type="OrthoDB" id="4294896at2"/>